<evidence type="ECO:0000256" key="3">
    <source>
        <dbReference type="ARBA" id="ARBA00023082"/>
    </source>
</evidence>
<evidence type="ECO:0000259" key="5">
    <source>
        <dbReference type="Pfam" id="PF04542"/>
    </source>
</evidence>
<reference evidence="7 8" key="1">
    <citation type="submission" date="2020-07" db="EMBL/GenBank/DDBJ databases">
        <title>Sequencing the genomes of 1000 actinobacteria strains.</title>
        <authorList>
            <person name="Klenk H.-P."/>
        </authorList>
    </citation>
    <scope>NUCLEOTIDE SEQUENCE [LARGE SCALE GENOMIC DNA]</scope>
    <source>
        <strain evidence="7 8">DSM 22083</strain>
    </source>
</reference>
<dbReference type="Gene3D" id="1.10.10.10">
    <property type="entry name" value="Winged helix-like DNA-binding domain superfamily/Winged helix DNA-binding domain"/>
    <property type="match status" value="1"/>
</dbReference>
<name>A0A7Y9IA01_9ACTN</name>
<dbReference type="PANTHER" id="PTHR43133:SF53">
    <property type="entry name" value="ECF RNA POLYMERASE SIGMA-E FACTOR"/>
    <property type="match status" value="1"/>
</dbReference>
<dbReference type="InterPro" id="IPR007627">
    <property type="entry name" value="RNA_pol_sigma70_r2"/>
</dbReference>
<evidence type="ECO:0000313" key="8">
    <source>
        <dbReference type="Proteomes" id="UP000569914"/>
    </source>
</evidence>
<protein>
    <submittedName>
        <fullName evidence="7">RNA polymerase sigma-70 factor (ECF subfamily)</fullName>
    </submittedName>
</protein>
<dbReference type="SUPFAM" id="SSF88946">
    <property type="entry name" value="Sigma2 domain of RNA polymerase sigma factors"/>
    <property type="match status" value="1"/>
</dbReference>
<evidence type="ECO:0000256" key="2">
    <source>
        <dbReference type="ARBA" id="ARBA00023015"/>
    </source>
</evidence>
<dbReference type="Pfam" id="PF08281">
    <property type="entry name" value="Sigma70_r4_2"/>
    <property type="match status" value="1"/>
</dbReference>
<gene>
    <name evidence="7" type="ORF">BKA15_004271</name>
</gene>
<dbReference type="AlphaFoldDB" id="A0A7Y9IA01"/>
<dbReference type="CDD" id="cd06171">
    <property type="entry name" value="Sigma70_r4"/>
    <property type="match status" value="1"/>
</dbReference>
<dbReference type="InterPro" id="IPR013325">
    <property type="entry name" value="RNA_pol_sigma_r2"/>
</dbReference>
<sequence>MSAAGYDEQAVLTALRSGDEAAFAALVRRHHASMVRIARAYVSSAETAEEVAQEAWLGVLRGLDRFEGRASLRTWIFRILTNTAKTRGVRDQRTIPFSALEPDDRGPDPDRFLPDDHEHWPGHWAVLPEPWPEDRLIGAETAARLQQAIDGLPAGQRAVITLRDVEGLGSAEVCNVLELTETNQRVLLHRARTRVRAALEDYLAEEVP</sequence>
<evidence type="ECO:0000256" key="1">
    <source>
        <dbReference type="ARBA" id="ARBA00010641"/>
    </source>
</evidence>
<dbReference type="GO" id="GO:0006352">
    <property type="term" value="P:DNA-templated transcription initiation"/>
    <property type="evidence" value="ECO:0007669"/>
    <property type="project" value="InterPro"/>
</dbReference>
<dbReference type="InterPro" id="IPR036388">
    <property type="entry name" value="WH-like_DNA-bd_sf"/>
</dbReference>
<dbReference type="GO" id="GO:0016987">
    <property type="term" value="F:sigma factor activity"/>
    <property type="evidence" value="ECO:0007669"/>
    <property type="project" value="UniProtKB-KW"/>
</dbReference>
<dbReference type="NCBIfam" id="TIGR02937">
    <property type="entry name" value="sigma70-ECF"/>
    <property type="match status" value="1"/>
</dbReference>
<feature type="domain" description="RNA polymerase sigma-70 region 2" evidence="5">
    <location>
        <begin position="26"/>
        <end position="87"/>
    </location>
</feature>
<dbReference type="InterPro" id="IPR014284">
    <property type="entry name" value="RNA_pol_sigma-70_dom"/>
</dbReference>
<dbReference type="Pfam" id="PF04542">
    <property type="entry name" value="Sigma70_r2"/>
    <property type="match status" value="1"/>
</dbReference>
<feature type="domain" description="RNA polymerase sigma factor 70 region 4 type 2" evidence="6">
    <location>
        <begin position="144"/>
        <end position="194"/>
    </location>
</feature>
<accession>A0A7Y9IA01</accession>
<dbReference type="RefSeq" id="WP_179754090.1">
    <property type="nucleotide sequence ID" value="NZ_JACCBU010000001.1"/>
</dbReference>
<dbReference type="Proteomes" id="UP000569914">
    <property type="component" value="Unassembled WGS sequence"/>
</dbReference>
<keyword evidence="3" id="KW-0731">Sigma factor</keyword>
<evidence type="ECO:0000256" key="4">
    <source>
        <dbReference type="ARBA" id="ARBA00023163"/>
    </source>
</evidence>
<dbReference type="SUPFAM" id="SSF88659">
    <property type="entry name" value="Sigma3 and sigma4 domains of RNA polymerase sigma factors"/>
    <property type="match status" value="1"/>
</dbReference>
<dbReference type="InterPro" id="IPR013249">
    <property type="entry name" value="RNA_pol_sigma70_r4_t2"/>
</dbReference>
<dbReference type="PANTHER" id="PTHR43133">
    <property type="entry name" value="RNA POLYMERASE ECF-TYPE SIGMA FACTO"/>
    <property type="match status" value="1"/>
</dbReference>
<dbReference type="EMBL" id="JACCBU010000001">
    <property type="protein sequence ID" value="NYE72942.1"/>
    <property type="molecule type" value="Genomic_DNA"/>
</dbReference>
<keyword evidence="4" id="KW-0804">Transcription</keyword>
<comment type="similarity">
    <text evidence="1">Belongs to the sigma-70 factor family. ECF subfamily.</text>
</comment>
<comment type="caution">
    <text evidence="7">The sequence shown here is derived from an EMBL/GenBank/DDBJ whole genome shotgun (WGS) entry which is preliminary data.</text>
</comment>
<proteinExistence type="inferred from homology"/>
<keyword evidence="2" id="KW-0805">Transcription regulation</keyword>
<evidence type="ECO:0000313" key="7">
    <source>
        <dbReference type="EMBL" id="NYE72942.1"/>
    </source>
</evidence>
<dbReference type="InterPro" id="IPR039425">
    <property type="entry name" value="RNA_pol_sigma-70-like"/>
</dbReference>
<dbReference type="Gene3D" id="1.10.1740.10">
    <property type="match status" value="1"/>
</dbReference>
<dbReference type="InterPro" id="IPR013324">
    <property type="entry name" value="RNA_pol_sigma_r3/r4-like"/>
</dbReference>
<organism evidence="7 8">
    <name type="scientific">Microlunatus parietis</name>
    <dbReference type="NCBI Taxonomy" id="682979"/>
    <lineage>
        <taxon>Bacteria</taxon>
        <taxon>Bacillati</taxon>
        <taxon>Actinomycetota</taxon>
        <taxon>Actinomycetes</taxon>
        <taxon>Propionibacteriales</taxon>
        <taxon>Propionibacteriaceae</taxon>
        <taxon>Microlunatus</taxon>
    </lineage>
</organism>
<dbReference type="GO" id="GO:0003677">
    <property type="term" value="F:DNA binding"/>
    <property type="evidence" value="ECO:0007669"/>
    <property type="project" value="InterPro"/>
</dbReference>
<keyword evidence="8" id="KW-1185">Reference proteome</keyword>
<evidence type="ECO:0000259" key="6">
    <source>
        <dbReference type="Pfam" id="PF08281"/>
    </source>
</evidence>